<comment type="similarity">
    <text evidence="7">Belongs to the binding-protein-dependent transport system permease family.</text>
</comment>
<sequence length="291" mass="30664">MSSPISILYDAPGPLARRRERIGSTVAALVVLALLGLAVWYAAGRDVFALERWDVLWDPPRGQTAADVWRSLLVVGLGATLKAAVVAAPLAFVLGLVLAVCRTARLAPVRIGATVVIELFRGLPVLLMMFFALLGFGWSAFAAVLFGLTVYNMAIIAEIVRAGLASLPKGQSEAAYAVGLSRGQTLRLVLLPQALRTMAPSLVAQLVVLLKDSSLGFIVGYPELLKAITNNGQFFGNTYLVALFAVGAGIYLVVNITLSRLALRLRGRARRTAAPAVDLTAAVTPTGGTAA</sequence>
<keyword evidence="6 7" id="KW-0472">Membrane</keyword>
<evidence type="ECO:0000259" key="8">
    <source>
        <dbReference type="PROSITE" id="PS50928"/>
    </source>
</evidence>
<dbReference type="Pfam" id="PF00528">
    <property type="entry name" value="BPD_transp_1"/>
    <property type="match status" value="1"/>
</dbReference>
<dbReference type="InterPro" id="IPR035906">
    <property type="entry name" value="MetI-like_sf"/>
</dbReference>
<feature type="transmembrane region" description="Helical" evidence="7">
    <location>
        <begin position="241"/>
        <end position="263"/>
    </location>
</feature>
<dbReference type="InterPro" id="IPR010065">
    <property type="entry name" value="AA_ABC_transptr_permease_3TM"/>
</dbReference>
<evidence type="ECO:0000256" key="3">
    <source>
        <dbReference type="ARBA" id="ARBA00022475"/>
    </source>
</evidence>
<accession>A0ABQ4DGM8</accession>
<feature type="domain" description="ABC transmembrane type-1" evidence="8">
    <location>
        <begin position="77"/>
        <end position="262"/>
    </location>
</feature>
<dbReference type="NCBIfam" id="TIGR01726">
    <property type="entry name" value="HEQRo_perm_3TM"/>
    <property type="match status" value="1"/>
</dbReference>
<evidence type="ECO:0000256" key="6">
    <source>
        <dbReference type="ARBA" id="ARBA00023136"/>
    </source>
</evidence>
<dbReference type="EMBL" id="BONP01000001">
    <property type="protein sequence ID" value="GIG38507.1"/>
    <property type="molecule type" value="Genomic_DNA"/>
</dbReference>
<name>A0ABQ4DGM8_9CELL</name>
<dbReference type="InterPro" id="IPR043429">
    <property type="entry name" value="ArtM/GltK/GlnP/TcyL/YhdX-like"/>
</dbReference>
<dbReference type="PANTHER" id="PTHR30614">
    <property type="entry name" value="MEMBRANE COMPONENT OF AMINO ACID ABC TRANSPORTER"/>
    <property type="match status" value="1"/>
</dbReference>
<evidence type="ECO:0000256" key="5">
    <source>
        <dbReference type="ARBA" id="ARBA00022989"/>
    </source>
</evidence>
<keyword evidence="5 7" id="KW-1133">Transmembrane helix</keyword>
<evidence type="ECO:0000256" key="1">
    <source>
        <dbReference type="ARBA" id="ARBA00004651"/>
    </source>
</evidence>
<organism evidence="9 10">
    <name type="scientific">Cellulomonas phragmiteti</name>
    <dbReference type="NCBI Taxonomy" id="478780"/>
    <lineage>
        <taxon>Bacteria</taxon>
        <taxon>Bacillati</taxon>
        <taxon>Actinomycetota</taxon>
        <taxon>Actinomycetes</taxon>
        <taxon>Micrococcales</taxon>
        <taxon>Cellulomonadaceae</taxon>
        <taxon>Cellulomonas</taxon>
    </lineage>
</organism>
<feature type="transmembrane region" description="Helical" evidence="7">
    <location>
        <begin position="21"/>
        <end position="43"/>
    </location>
</feature>
<dbReference type="CDD" id="cd06261">
    <property type="entry name" value="TM_PBP2"/>
    <property type="match status" value="1"/>
</dbReference>
<evidence type="ECO:0000256" key="2">
    <source>
        <dbReference type="ARBA" id="ARBA00022448"/>
    </source>
</evidence>
<keyword evidence="3" id="KW-1003">Cell membrane</keyword>
<dbReference type="RefSeq" id="WP_203670551.1">
    <property type="nucleotide sequence ID" value="NZ_BONP01000001.1"/>
</dbReference>
<dbReference type="SUPFAM" id="SSF161098">
    <property type="entry name" value="MetI-like"/>
    <property type="match status" value="1"/>
</dbReference>
<protein>
    <submittedName>
        <fullName evidence="9">Glutamate ABC transporter permease</fullName>
    </submittedName>
</protein>
<keyword evidence="2 7" id="KW-0813">Transport</keyword>
<dbReference type="Gene3D" id="1.10.3720.10">
    <property type="entry name" value="MetI-like"/>
    <property type="match status" value="1"/>
</dbReference>
<feature type="transmembrane region" description="Helical" evidence="7">
    <location>
        <begin position="79"/>
        <end position="101"/>
    </location>
</feature>
<comment type="caution">
    <text evidence="9">The sequence shown here is derived from an EMBL/GenBank/DDBJ whole genome shotgun (WGS) entry which is preliminary data.</text>
</comment>
<comment type="subcellular location">
    <subcellularLocation>
        <location evidence="1 7">Cell membrane</location>
        <topology evidence="1 7">Multi-pass membrane protein</topology>
    </subcellularLocation>
</comment>
<dbReference type="Proteomes" id="UP000614741">
    <property type="component" value="Unassembled WGS sequence"/>
</dbReference>
<evidence type="ECO:0000256" key="7">
    <source>
        <dbReference type="RuleBase" id="RU363032"/>
    </source>
</evidence>
<evidence type="ECO:0000313" key="10">
    <source>
        <dbReference type="Proteomes" id="UP000614741"/>
    </source>
</evidence>
<evidence type="ECO:0000313" key="9">
    <source>
        <dbReference type="EMBL" id="GIG38507.1"/>
    </source>
</evidence>
<keyword evidence="4 7" id="KW-0812">Transmembrane</keyword>
<reference evidence="9 10" key="1">
    <citation type="submission" date="2021-01" db="EMBL/GenBank/DDBJ databases">
        <title>Whole genome shotgun sequence of Cellulomonas phragmiteti NBRC 110785.</title>
        <authorList>
            <person name="Komaki H."/>
            <person name="Tamura T."/>
        </authorList>
    </citation>
    <scope>NUCLEOTIDE SEQUENCE [LARGE SCALE GENOMIC DNA]</scope>
    <source>
        <strain evidence="9 10">NBRC 110785</strain>
    </source>
</reference>
<evidence type="ECO:0000256" key="4">
    <source>
        <dbReference type="ARBA" id="ARBA00022692"/>
    </source>
</evidence>
<gene>
    <name evidence="9" type="ORF">Cph01nite_02690</name>
</gene>
<dbReference type="PANTHER" id="PTHR30614:SF21">
    <property type="entry name" value="AMINO ACID ABC TRANSPORTER PERMEASE"/>
    <property type="match status" value="1"/>
</dbReference>
<keyword evidence="10" id="KW-1185">Reference proteome</keyword>
<proteinExistence type="inferred from homology"/>
<feature type="transmembrane region" description="Helical" evidence="7">
    <location>
        <begin position="113"/>
        <end position="134"/>
    </location>
</feature>
<dbReference type="InterPro" id="IPR000515">
    <property type="entry name" value="MetI-like"/>
</dbReference>
<dbReference type="PROSITE" id="PS50928">
    <property type="entry name" value="ABC_TM1"/>
    <property type="match status" value="1"/>
</dbReference>